<keyword evidence="4" id="KW-0521">NADP</keyword>
<gene>
    <name evidence="8" type="primary">LOC120256847</name>
</gene>
<dbReference type="CDD" id="cd05236">
    <property type="entry name" value="FAR-N_SDR_e"/>
    <property type="match status" value="1"/>
</dbReference>
<evidence type="ECO:0000256" key="3">
    <source>
        <dbReference type="ARBA" id="ARBA00023098"/>
    </source>
</evidence>
<name>A0AB40AZU9_DIOCR</name>
<dbReference type="InterPro" id="IPR026055">
    <property type="entry name" value="FAR"/>
</dbReference>
<comment type="catalytic activity">
    <reaction evidence="4">
        <text>a long-chain fatty acyl-CoA + 2 NADPH + 2 H(+) = a long-chain primary fatty alcohol + 2 NADP(+) + CoA</text>
        <dbReference type="Rhea" id="RHEA:52716"/>
        <dbReference type="ChEBI" id="CHEBI:15378"/>
        <dbReference type="ChEBI" id="CHEBI:57287"/>
        <dbReference type="ChEBI" id="CHEBI:57783"/>
        <dbReference type="ChEBI" id="CHEBI:58349"/>
        <dbReference type="ChEBI" id="CHEBI:77396"/>
        <dbReference type="ChEBI" id="CHEBI:83139"/>
        <dbReference type="EC" id="1.2.1.84"/>
    </reaction>
</comment>
<dbReference type="Proteomes" id="UP001515500">
    <property type="component" value="Chromosome 3"/>
</dbReference>
<accession>A0AB40AZU9</accession>
<evidence type="ECO:0000313" key="8">
    <source>
        <dbReference type="RefSeq" id="XP_039120460.1"/>
    </source>
</evidence>
<dbReference type="RefSeq" id="XP_039120460.1">
    <property type="nucleotide sequence ID" value="XM_039264526.1"/>
</dbReference>
<dbReference type="AlphaFoldDB" id="A0AB40AZU9"/>
<dbReference type="Pfam" id="PF03015">
    <property type="entry name" value="Sterile"/>
    <property type="match status" value="1"/>
</dbReference>
<dbReference type="InterPro" id="IPR033640">
    <property type="entry name" value="FAR_C"/>
</dbReference>
<dbReference type="SUPFAM" id="SSF51735">
    <property type="entry name" value="NAD(P)-binding Rossmann-fold domains"/>
    <property type="match status" value="1"/>
</dbReference>
<dbReference type="Gene3D" id="3.40.50.720">
    <property type="entry name" value="NAD(P)-binding Rossmann-like Domain"/>
    <property type="match status" value="1"/>
</dbReference>
<evidence type="ECO:0000259" key="6">
    <source>
        <dbReference type="Pfam" id="PF07993"/>
    </source>
</evidence>
<evidence type="ECO:0000313" key="7">
    <source>
        <dbReference type="Proteomes" id="UP001515500"/>
    </source>
</evidence>
<dbReference type="InterPro" id="IPR036291">
    <property type="entry name" value="NAD(P)-bd_dom_sf"/>
</dbReference>
<dbReference type="GeneID" id="120256847"/>
<dbReference type="InterPro" id="IPR013120">
    <property type="entry name" value="FAR_NAD-bd"/>
</dbReference>
<dbReference type="GO" id="GO:0010345">
    <property type="term" value="P:suberin biosynthetic process"/>
    <property type="evidence" value="ECO:0007669"/>
    <property type="project" value="TreeGrafter"/>
</dbReference>
<comment type="similarity">
    <text evidence="1 4">Belongs to the fatty acyl-CoA reductase family.</text>
</comment>
<evidence type="ECO:0000256" key="4">
    <source>
        <dbReference type="RuleBase" id="RU363097"/>
    </source>
</evidence>
<proteinExistence type="inferred from homology"/>
<dbReference type="PANTHER" id="PTHR11011:SF99">
    <property type="entry name" value="FATTY ACYL-COA REDUCTASE 3"/>
    <property type="match status" value="1"/>
</dbReference>
<evidence type="ECO:0000256" key="1">
    <source>
        <dbReference type="ARBA" id="ARBA00005928"/>
    </source>
</evidence>
<dbReference type="GO" id="GO:0102965">
    <property type="term" value="F:alcohol-forming long-chain fatty acyl-CoA reductase activity"/>
    <property type="evidence" value="ECO:0007669"/>
    <property type="project" value="UniProtKB-EC"/>
</dbReference>
<sequence length="493" mass="57006">MEMSVAVKSLDNKSILVTGATGFLAKLFVEKVLRTQPNVKKLYLLVRAHDAISAKTRVEKEVVSKELFDVLREKYGASFDSFFWSKVHAVQGDTTLENIGIRDVNLIEVLWREVDYIVHSAANTRFNERYDVSLSINTLGARNITLFAKECENLRMFLHISTAYVTKEKKGIISEEIPEFDQVLIPELEFELTESKMKELNANCTSKNEIKLYMKELGMERANKFGWPNVYSFTKAMGELQITKFKGNLPVTILRPTIILSTYKEPFPGWIEGIRTIDKFMVSYGEGEIVCFPGHPDAILDVIPGDMVVNAMLAAMTNTDSHFTNNLNIYHVGSSTVNTMNCSLFFEVSYKYFSMHPQIGKNGELITVQKLFFFPTLHAFSMYMFFRFKLPLQGLSLEELSEEKRNQYKKLNQTFNNVMKMAKAYSPYSLMHGIFDDANTTMLRMRMNQEEKELFYFDPKCINWHQFLMEIHIPGVIKHYMDNQCLLRKRARM</sequence>
<protein>
    <recommendedName>
        <fullName evidence="4">Fatty acyl-CoA reductase</fullName>
        <ecNumber evidence="4">1.2.1.84</ecNumber>
    </recommendedName>
</protein>
<dbReference type="Pfam" id="PF07993">
    <property type="entry name" value="NAD_binding_4"/>
    <property type="match status" value="1"/>
</dbReference>
<comment type="function">
    <text evidence="4">Catalyzes the reduction of fatty acyl-CoA to fatty alcohols.</text>
</comment>
<reference evidence="8" key="1">
    <citation type="submission" date="2025-08" db="UniProtKB">
        <authorList>
            <consortium name="RefSeq"/>
        </authorList>
    </citation>
    <scope>IDENTIFICATION</scope>
</reference>
<feature type="domain" description="Fatty acyl-CoA reductase C-terminal" evidence="5">
    <location>
        <begin position="407"/>
        <end position="481"/>
    </location>
</feature>
<keyword evidence="7" id="KW-1185">Reference proteome</keyword>
<keyword evidence="3 4" id="KW-0443">Lipid metabolism</keyword>
<dbReference type="CDD" id="cd09071">
    <property type="entry name" value="FAR_C"/>
    <property type="match status" value="1"/>
</dbReference>
<evidence type="ECO:0000259" key="5">
    <source>
        <dbReference type="Pfam" id="PF03015"/>
    </source>
</evidence>
<dbReference type="PANTHER" id="PTHR11011">
    <property type="entry name" value="MALE STERILITY PROTEIN 2-RELATED"/>
    <property type="match status" value="1"/>
</dbReference>
<keyword evidence="2 4" id="KW-0444">Lipid biosynthesis</keyword>
<evidence type="ECO:0000256" key="2">
    <source>
        <dbReference type="ARBA" id="ARBA00022516"/>
    </source>
</evidence>
<feature type="domain" description="Thioester reductase (TE)" evidence="6">
    <location>
        <begin position="17"/>
        <end position="312"/>
    </location>
</feature>
<dbReference type="GO" id="GO:0035336">
    <property type="term" value="P:long-chain fatty-acyl-CoA metabolic process"/>
    <property type="evidence" value="ECO:0007669"/>
    <property type="project" value="TreeGrafter"/>
</dbReference>
<dbReference type="GO" id="GO:0080019">
    <property type="term" value="F:alcohol-forming very long-chain fatty acyl-CoA reductase activity"/>
    <property type="evidence" value="ECO:0007669"/>
    <property type="project" value="InterPro"/>
</dbReference>
<organism evidence="7 8">
    <name type="scientific">Dioscorea cayennensis subsp. rotundata</name>
    <name type="common">White Guinea yam</name>
    <name type="synonym">Dioscorea rotundata</name>
    <dbReference type="NCBI Taxonomy" id="55577"/>
    <lineage>
        <taxon>Eukaryota</taxon>
        <taxon>Viridiplantae</taxon>
        <taxon>Streptophyta</taxon>
        <taxon>Embryophyta</taxon>
        <taxon>Tracheophyta</taxon>
        <taxon>Spermatophyta</taxon>
        <taxon>Magnoliopsida</taxon>
        <taxon>Liliopsida</taxon>
        <taxon>Dioscoreales</taxon>
        <taxon>Dioscoreaceae</taxon>
        <taxon>Dioscorea</taxon>
    </lineage>
</organism>
<keyword evidence="4" id="KW-0560">Oxidoreductase</keyword>
<dbReference type="EC" id="1.2.1.84" evidence="4"/>